<protein>
    <recommendedName>
        <fullName evidence="2">Integrase zinc-binding domain-containing protein</fullName>
    </recommendedName>
</protein>
<evidence type="ECO:0000313" key="4">
    <source>
        <dbReference type="Proteomes" id="UP001187471"/>
    </source>
</evidence>
<comment type="caution">
    <text evidence="3">The sequence shown here is derived from an EMBL/GenBank/DDBJ whole genome shotgun (WGS) entry which is preliminary data.</text>
</comment>
<dbReference type="InterPro" id="IPR041588">
    <property type="entry name" value="Integrase_H2C2"/>
</dbReference>
<dbReference type="EMBL" id="JAVXUO010002151">
    <property type="protein sequence ID" value="KAK2975801.1"/>
    <property type="molecule type" value="Genomic_DNA"/>
</dbReference>
<feature type="compositionally biased region" description="Basic and acidic residues" evidence="1">
    <location>
        <begin position="411"/>
        <end position="429"/>
    </location>
</feature>
<organism evidence="3 4">
    <name type="scientific">Escallonia rubra</name>
    <dbReference type="NCBI Taxonomy" id="112253"/>
    <lineage>
        <taxon>Eukaryota</taxon>
        <taxon>Viridiplantae</taxon>
        <taxon>Streptophyta</taxon>
        <taxon>Embryophyta</taxon>
        <taxon>Tracheophyta</taxon>
        <taxon>Spermatophyta</taxon>
        <taxon>Magnoliopsida</taxon>
        <taxon>eudicotyledons</taxon>
        <taxon>Gunneridae</taxon>
        <taxon>Pentapetalae</taxon>
        <taxon>asterids</taxon>
        <taxon>campanulids</taxon>
        <taxon>Escalloniales</taxon>
        <taxon>Escalloniaceae</taxon>
        <taxon>Escallonia</taxon>
    </lineage>
</organism>
<feature type="region of interest" description="Disordered" evidence="1">
    <location>
        <begin position="411"/>
        <end position="448"/>
    </location>
</feature>
<evidence type="ECO:0000259" key="2">
    <source>
        <dbReference type="Pfam" id="PF17921"/>
    </source>
</evidence>
<evidence type="ECO:0000313" key="3">
    <source>
        <dbReference type="EMBL" id="KAK2975801.1"/>
    </source>
</evidence>
<accession>A0AA88R608</accession>
<name>A0AA88R608_9ASTE</name>
<evidence type="ECO:0000256" key="1">
    <source>
        <dbReference type="SAM" id="MobiDB-lite"/>
    </source>
</evidence>
<dbReference type="InterPro" id="IPR011009">
    <property type="entry name" value="Kinase-like_dom_sf"/>
</dbReference>
<feature type="region of interest" description="Disordered" evidence="1">
    <location>
        <begin position="24"/>
        <end position="53"/>
    </location>
</feature>
<dbReference type="PANTHER" id="PTHR47266">
    <property type="entry name" value="ENDONUCLEASE-RELATED"/>
    <property type="match status" value="1"/>
</dbReference>
<dbReference type="Pfam" id="PF17921">
    <property type="entry name" value="Integrase_H2C2"/>
    <property type="match status" value="1"/>
</dbReference>
<keyword evidence="4" id="KW-1185">Reference proteome</keyword>
<dbReference type="AlphaFoldDB" id="A0AA88R608"/>
<dbReference type="Gene3D" id="3.30.200.20">
    <property type="entry name" value="Phosphorylase Kinase, domain 1"/>
    <property type="match status" value="1"/>
</dbReference>
<proteinExistence type="predicted"/>
<dbReference type="Gene3D" id="1.10.340.70">
    <property type="match status" value="1"/>
</dbReference>
<dbReference type="Proteomes" id="UP001187471">
    <property type="component" value="Unassembled WGS sequence"/>
</dbReference>
<gene>
    <name evidence="3" type="ORF">RJ640_022761</name>
</gene>
<reference evidence="3" key="1">
    <citation type="submission" date="2022-12" db="EMBL/GenBank/DDBJ databases">
        <title>Draft genome assemblies for two species of Escallonia (Escalloniales).</title>
        <authorList>
            <person name="Chanderbali A."/>
            <person name="Dervinis C."/>
            <person name="Anghel I."/>
            <person name="Soltis D."/>
            <person name="Soltis P."/>
            <person name="Zapata F."/>
        </authorList>
    </citation>
    <scope>NUCLEOTIDE SEQUENCE</scope>
    <source>
        <strain evidence="3">UCBG92.1500</strain>
        <tissue evidence="3">Leaf</tissue>
    </source>
</reference>
<dbReference type="InterPro" id="IPR052160">
    <property type="entry name" value="Gypsy_RT_Integrase-like"/>
</dbReference>
<dbReference type="SUPFAM" id="SSF56112">
    <property type="entry name" value="Protein kinase-like (PK-like)"/>
    <property type="match status" value="1"/>
</dbReference>
<sequence length="620" mass="70752">MPPERPFIGFHESYEKVQACNCSSTKYDSDGQEPPSSPQQGLSAPSRPGPIPSMLRPREFSWILSRKMAINCLNVPSSMGRGRQDMQGHSGMNNSKALISDLLRVCQNDGTWSRKRTYKDLELYTDNFSKENYIEDFQFGKIYHGKVLQGKCAEPQLVTVKIREVSELYKQYPGDNELRMLDELVLLRHEKLTRHPVMVRLFGYCYEDEHFGVVYDFKSLNTVYNLVPKGYTSSMPNCKFLFKTNTPKLFGVGAIMLYHHIISIGYKELRNKPSGTKDSRERLKSNVVKKEHVPGIFSSRVLSTYSETSFMLLSGMRLVQEVEGEEAKKSEGTYLASLKVEDNITSSTEQPPKGMVGVLKGKEVALPCDQPWEMVGVFKGKKDAMPRGQPSREVKDVLKGKTDVVPCEFEKRQPPRRKVDREGKLERGTKPQNVAPCGMVPPKVEKLSTTSKAKGEIIKLIKEGLQRDPLAKELLQLVKSGKTQRYRVKGGQLYTKYGRVYVPKWKDLRRMVIRESHDTQSTVHPGHRRTYALVTMAYFWPQMKEVQMCVKTCHVCQKFKGKSQADEAKLLDATQVLHVLRRREAEYVLGDKLERGRGREAAWRLMEEITTTGSDIEEKS</sequence>
<feature type="domain" description="Integrase zinc-binding" evidence="2">
    <location>
        <begin position="506"/>
        <end position="560"/>
    </location>
</feature>